<organism evidence="1 2">
    <name type="scientific">Streptococcus macedonicus</name>
    <name type="common">Streptococcus gallolyticus macedonicus</name>
    <dbReference type="NCBI Taxonomy" id="59310"/>
    <lineage>
        <taxon>Bacteria</taxon>
        <taxon>Bacillati</taxon>
        <taxon>Bacillota</taxon>
        <taxon>Bacilli</taxon>
        <taxon>Lactobacillales</taxon>
        <taxon>Streptococcaceae</taxon>
        <taxon>Streptococcus</taxon>
    </lineage>
</organism>
<name>A0AAP8FYM7_STRMC</name>
<comment type="caution">
    <text evidence="1">The sequence shown here is derived from an EMBL/GenBank/DDBJ whole genome shotgun (WGS) entry which is preliminary data.</text>
</comment>
<evidence type="ECO:0000313" key="1">
    <source>
        <dbReference type="EMBL" id="PHV57524.1"/>
    </source>
</evidence>
<reference evidence="1 2" key="1">
    <citation type="submission" date="2017-10" db="EMBL/GenBank/DDBJ databases">
        <title>Whole-genome sequence of three Streptococcus macedonicus strains isolated from Italian cheeses of the Veneto region.</title>
        <authorList>
            <person name="Treu L."/>
            <person name="De Diego-Diaz B."/>
            <person name="Papadimitriou K."/>
            <person name="Tsakalidou E."/>
            <person name="Corich V."/>
            <person name="Giacomini A."/>
        </authorList>
    </citation>
    <scope>NUCLEOTIDE SEQUENCE [LARGE SCALE GENOMIC DNA]</scope>
    <source>
        <strain evidence="1 2">19AS</strain>
    </source>
</reference>
<sequence>MIITINKDDLILLGFTEGTSKQIIRKGKKLLVERGFVVYKNKRIGTIPATIVSELLGIEIQNSKLTKG</sequence>
<dbReference type="EMBL" id="PEBN01000024">
    <property type="protein sequence ID" value="PHV57524.1"/>
    <property type="molecule type" value="Genomic_DNA"/>
</dbReference>
<dbReference type="RefSeq" id="WP_099421201.1">
    <property type="nucleotide sequence ID" value="NZ_PEBN01000024.1"/>
</dbReference>
<evidence type="ECO:0000313" key="2">
    <source>
        <dbReference type="Proteomes" id="UP000221763"/>
    </source>
</evidence>
<dbReference type="InterPro" id="IPR021512">
    <property type="entry name" value="DUF3173"/>
</dbReference>
<dbReference type="Pfam" id="PF11372">
    <property type="entry name" value="DUF3173"/>
    <property type="match status" value="1"/>
</dbReference>
<dbReference type="Proteomes" id="UP000221763">
    <property type="component" value="Unassembled WGS sequence"/>
</dbReference>
<dbReference type="AlphaFoldDB" id="A0AAP8FYM7"/>
<gene>
    <name evidence="1" type="ORF">CS009_05075</name>
</gene>
<protein>
    <submittedName>
        <fullName evidence="1">DUF3173 domain-containing protein</fullName>
    </submittedName>
</protein>
<proteinExistence type="predicted"/>
<accession>A0AAP8FYM7</accession>